<dbReference type="PATRIC" id="fig|49338.4.peg.3306"/>
<reference evidence="2" key="1">
    <citation type="submission" date="2014-07" db="EMBL/GenBank/DDBJ databases">
        <authorList>
            <person name="Hornung V.Bastian."/>
        </authorList>
    </citation>
    <scope>NUCLEOTIDE SEQUENCE</scope>
    <source>
        <strain evidence="2">PCE-S</strain>
    </source>
</reference>
<gene>
    <name evidence="2" type="ORF">DPCES_3068</name>
</gene>
<proteinExistence type="predicted"/>
<sequence length="39" mass="4259">MDFGVIDPKSEMYALLGLDLLMSVGVVINLKDLTLTFDA</sequence>
<keyword evidence="1" id="KW-0472">Membrane</keyword>
<keyword evidence="1" id="KW-0812">Transmembrane</keyword>
<keyword evidence="1" id="KW-1133">Transmembrane helix</keyword>
<dbReference type="AlphaFoldDB" id="A0A098B3J5"/>
<dbReference type="EMBL" id="LK996017">
    <property type="protein sequence ID" value="CDX02955.1"/>
    <property type="molecule type" value="Genomic_DNA"/>
</dbReference>
<evidence type="ECO:0000256" key="1">
    <source>
        <dbReference type="SAM" id="Phobius"/>
    </source>
</evidence>
<evidence type="ECO:0000313" key="2">
    <source>
        <dbReference type="EMBL" id="CDX02955.1"/>
    </source>
</evidence>
<accession>A0A098B3J5</accession>
<protein>
    <submittedName>
        <fullName evidence="2">Uncharacterized protein</fullName>
    </submittedName>
</protein>
<feature type="transmembrane region" description="Helical" evidence="1">
    <location>
        <begin position="12"/>
        <end position="30"/>
    </location>
</feature>
<name>A0A098B3J5_DESHA</name>
<organism evidence="2">
    <name type="scientific">Desulfitobacterium hafniense</name>
    <name type="common">Desulfitobacterium frappieri</name>
    <dbReference type="NCBI Taxonomy" id="49338"/>
    <lineage>
        <taxon>Bacteria</taxon>
        <taxon>Bacillati</taxon>
        <taxon>Bacillota</taxon>
        <taxon>Clostridia</taxon>
        <taxon>Eubacteriales</taxon>
        <taxon>Desulfitobacteriaceae</taxon>
        <taxon>Desulfitobacterium</taxon>
    </lineage>
</organism>